<accession>A0A803PBU3</accession>
<dbReference type="Gramene" id="evm.model.04.1127">
    <property type="protein sequence ID" value="cds.evm.model.04.1127"/>
    <property type="gene ID" value="evm.TU.04.1127"/>
</dbReference>
<evidence type="ECO:0000313" key="1">
    <source>
        <dbReference type="EnsemblPlants" id="cds.evm.model.04.1127"/>
    </source>
</evidence>
<protein>
    <submittedName>
        <fullName evidence="1">Uncharacterized protein</fullName>
    </submittedName>
</protein>
<proteinExistence type="predicted"/>
<dbReference type="AlphaFoldDB" id="A0A803PBU3"/>
<keyword evidence="2" id="KW-1185">Reference proteome</keyword>
<name>A0A803PBU3_CANSA</name>
<reference evidence="1" key="2">
    <citation type="submission" date="2021-03" db="UniProtKB">
        <authorList>
            <consortium name="EnsemblPlants"/>
        </authorList>
    </citation>
    <scope>IDENTIFICATION</scope>
</reference>
<reference evidence="1" key="1">
    <citation type="submission" date="2018-11" db="EMBL/GenBank/DDBJ databases">
        <authorList>
            <person name="Grassa J C."/>
        </authorList>
    </citation>
    <scope>NUCLEOTIDE SEQUENCE [LARGE SCALE GENOMIC DNA]</scope>
</reference>
<sequence length="265" mass="29738">MCLPGTMKNESPVSKKGPPLCFFWVIYRPTSVPGQPWMDHHSGKIRLLDCRLLGGDIPSQLPPDPTIRCLLGKRVEPSASRGRCLILTLIQSARTVHQDYQPHFSLDNWYTKSTMERNCSSKVAGDCSSSRKKQRLETPIFGVGAHPQYHDPLLRLGQLRSSHPSALLRIPLVGFTFPRKVVPFDPLIMQKEKKVNKALKGHLEVERLQVCWRAAVLSAVRKAKISDIMHALPPAGHTKEVKALEKQLTYKVGKESVPFVAELLN</sequence>
<dbReference type="EMBL" id="UZAU01000372">
    <property type="status" value="NOT_ANNOTATED_CDS"/>
    <property type="molecule type" value="Genomic_DNA"/>
</dbReference>
<dbReference type="EnsemblPlants" id="evm.model.04.1127">
    <property type="protein sequence ID" value="cds.evm.model.04.1127"/>
    <property type="gene ID" value="evm.TU.04.1127"/>
</dbReference>
<evidence type="ECO:0000313" key="2">
    <source>
        <dbReference type="Proteomes" id="UP000596661"/>
    </source>
</evidence>
<dbReference type="Proteomes" id="UP000596661">
    <property type="component" value="Chromosome 4"/>
</dbReference>
<organism evidence="1 2">
    <name type="scientific">Cannabis sativa</name>
    <name type="common">Hemp</name>
    <name type="synonym">Marijuana</name>
    <dbReference type="NCBI Taxonomy" id="3483"/>
    <lineage>
        <taxon>Eukaryota</taxon>
        <taxon>Viridiplantae</taxon>
        <taxon>Streptophyta</taxon>
        <taxon>Embryophyta</taxon>
        <taxon>Tracheophyta</taxon>
        <taxon>Spermatophyta</taxon>
        <taxon>Magnoliopsida</taxon>
        <taxon>eudicotyledons</taxon>
        <taxon>Gunneridae</taxon>
        <taxon>Pentapetalae</taxon>
        <taxon>rosids</taxon>
        <taxon>fabids</taxon>
        <taxon>Rosales</taxon>
        <taxon>Cannabaceae</taxon>
        <taxon>Cannabis</taxon>
    </lineage>
</organism>